<dbReference type="PANTHER" id="PTHR43316">
    <property type="entry name" value="HYDROLASE, HALOACID DELAHOGENASE-RELATED"/>
    <property type="match status" value="1"/>
</dbReference>
<proteinExistence type="predicted"/>
<dbReference type="InterPro" id="IPR023214">
    <property type="entry name" value="HAD_sf"/>
</dbReference>
<evidence type="ECO:0000313" key="3">
    <source>
        <dbReference type="Proteomes" id="UP000001296"/>
    </source>
</evidence>
<dbReference type="HOGENOM" id="CLU_045011_8_3_12"/>
<dbReference type="KEGG" id="sta:STHERM_c18720"/>
<reference evidence="2 3" key="2">
    <citation type="journal article" date="2010" name="J. Bacteriol.">
        <title>Genome sequence of the polysaccharide-degrading, thermophilic anaerobe Spirochaeta thermophila DSM 6192.</title>
        <authorList>
            <person name="Angelov A."/>
            <person name="Liebl S."/>
            <person name="Ballschmiter M."/>
            <person name="Bomeke M."/>
            <person name="Lehmann R."/>
            <person name="Liesegang H."/>
            <person name="Daniel R."/>
            <person name="Liebl W."/>
        </authorList>
    </citation>
    <scope>NUCLEOTIDE SEQUENCE [LARGE SCALE GENOMIC DNA]</scope>
    <source>
        <strain evidence="3">ATCC 49972 / DSM 6192 / RI 19.B1</strain>
    </source>
</reference>
<dbReference type="PANTHER" id="PTHR43316:SF3">
    <property type="entry name" value="HALOACID DEHALOGENASE, TYPE II (AFU_ORTHOLOGUE AFUA_2G07750)-RELATED"/>
    <property type="match status" value="1"/>
</dbReference>
<dbReference type="RefSeq" id="WP_013314646.1">
    <property type="nucleotide sequence ID" value="NC_014484.1"/>
</dbReference>
<dbReference type="InterPro" id="IPR051540">
    <property type="entry name" value="S-2-haloacid_dehalogenase"/>
</dbReference>
<dbReference type="AlphaFoldDB" id="E0RPV4"/>
<dbReference type="EMBL" id="CP001698">
    <property type="protein sequence ID" value="ADN02807.1"/>
    <property type="molecule type" value="Genomic_DNA"/>
</dbReference>
<evidence type="ECO:0000313" key="2">
    <source>
        <dbReference type="EMBL" id="ADN02807.1"/>
    </source>
</evidence>
<evidence type="ECO:0000256" key="1">
    <source>
        <dbReference type="ARBA" id="ARBA00022801"/>
    </source>
</evidence>
<accession>E0RPV4</accession>
<dbReference type="Proteomes" id="UP000001296">
    <property type="component" value="Chromosome"/>
</dbReference>
<dbReference type="eggNOG" id="COG0546">
    <property type="taxonomic scope" value="Bacteria"/>
</dbReference>
<dbReference type="Pfam" id="PF00702">
    <property type="entry name" value="Hydrolase"/>
    <property type="match status" value="1"/>
</dbReference>
<reference key="1">
    <citation type="submission" date="2009-08" db="EMBL/GenBank/DDBJ databases">
        <title>The genome sequence of Spirochaeta thermophila DSM6192.</title>
        <authorList>
            <person name="Angelov A."/>
            <person name="Mientus M."/>
            <person name="Wittenberg S."/>
            <person name="Lehmann R."/>
            <person name="Liesegang H."/>
            <person name="Daniel R."/>
            <person name="Liebl W."/>
        </authorList>
    </citation>
    <scope>NUCLEOTIDE SEQUENCE</scope>
    <source>
        <strain>DSM 6192</strain>
    </source>
</reference>
<protein>
    <submittedName>
        <fullName evidence="2">Putative hydrolase of the HAD superfamily</fullName>
    </submittedName>
</protein>
<dbReference type="SUPFAM" id="SSF56784">
    <property type="entry name" value="HAD-like"/>
    <property type="match status" value="1"/>
</dbReference>
<dbReference type="Gene3D" id="3.40.50.1000">
    <property type="entry name" value="HAD superfamily/HAD-like"/>
    <property type="match status" value="1"/>
</dbReference>
<dbReference type="InterPro" id="IPR006439">
    <property type="entry name" value="HAD-SF_hydro_IA"/>
</dbReference>
<dbReference type="PaxDb" id="665571-STHERM_c18720"/>
<gene>
    <name evidence="2" type="ordered locus">STHERM_c18720</name>
</gene>
<dbReference type="Gene3D" id="1.10.150.520">
    <property type="match status" value="1"/>
</dbReference>
<dbReference type="GO" id="GO:0016787">
    <property type="term" value="F:hydrolase activity"/>
    <property type="evidence" value="ECO:0007669"/>
    <property type="project" value="UniProtKB-KW"/>
</dbReference>
<dbReference type="PRINTS" id="PR00413">
    <property type="entry name" value="HADHALOGNASE"/>
</dbReference>
<name>E0RPV4_WINT6</name>
<sequence length="220" mass="25126">MDLKAIAFDLDGTLYPHYMMYLASLGLGLRHPRLVWHFGRVRSEIRRVRPIDDFRAVQARMLAGRMGISEEEARSLIEEKIYTRWEQSLRRLRPYPHLREVLSALAEDGYRLAVLSDFPVLAKLEFLGLDGFWDVAMCTEESGYLKPNPEPFLLLAERLGFVPEQILYVGNSYAYDIVGGHAAGLRTAHLVRRPPKGSIADVSFSTYPELLAWVRGMRSS</sequence>
<dbReference type="NCBIfam" id="TIGR01549">
    <property type="entry name" value="HAD-SF-IA-v1"/>
    <property type="match status" value="1"/>
</dbReference>
<keyword evidence="1 2" id="KW-0378">Hydrolase</keyword>
<organism evidence="2 3">
    <name type="scientific">Winmispira thermophila (strain ATCC 49972 / DSM 6192 / RI 19.B1)</name>
    <name type="common">Spirochaeta thermophila</name>
    <dbReference type="NCBI Taxonomy" id="665571"/>
    <lineage>
        <taxon>Bacteria</taxon>
        <taxon>Pseudomonadati</taxon>
        <taxon>Spirochaetota</taxon>
        <taxon>Spirochaetia</taxon>
        <taxon>Winmispirales</taxon>
        <taxon>Winmispiraceae</taxon>
        <taxon>Winmispira</taxon>
    </lineage>
</organism>
<dbReference type="InterPro" id="IPR036412">
    <property type="entry name" value="HAD-like_sf"/>
</dbReference>
<dbReference type="SFLD" id="SFLDS00003">
    <property type="entry name" value="Haloacid_Dehalogenase"/>
    <property type="match status" value="1"/>
</dbReference>
<dbReference type="SFLD" id="SFLDG01129">
    <property type="entry name" value="C1.5:_HAD__Beta-PGM__Phosphata"/>
    <property type="match status" value="1"/>
</dbReference>